<evidence type="ECO:0000256" key="1">
    <source>
        <dbReference type="SAM" id="Phobius"/>
    </source>
</evidence>
<reference evidence="2 3" key="1">
    <citation type="submission" date="2019-06" db="EMBL/GenBank/DDBJ databases">
        <title>Sulfurimonas gotlandica sp. nov., a chemoautotrophic and psychrotolerant epsilonproteobacterium isolated from a pelagic redoxcline, and an emended description of the genus Sulfurimonas.</title>
        <authorList>
            <person name="Wang S."/>
            <person name="Jiang L."/>
            <person name="Shao Z."/>
        </authorList>
    </citation>
    <scope>NUCLEOTIDE SEQUENCE [LARGE SCALE GENOMIC DNA]</scope>
    <source>
        <strain evidence="2 3">B2</strain>
    </source>
</reference>
<dbReference type="Proteomes" id="UP000593910">
    <property type="component" value="Chromosome"/>
</dbReference>
<feature type="transmembrane region" description="Helical" evidence="1">
    <location>
        <begin position="15"/>
        <end position="35"/>
    </location>
</feature>
<keyword evidence="1" id="KW-0472">Membrane</keyword>
<dbReference type="RefSeq" id="WP_193112798.1">
    <property type="nucleotide sequence ID" value="NZ_CP041165.1"/>
</dbReference>
<feature type="transmembrane region" description="Helical" evidence="1">
    <location>
        <begin position="82"/>
        <end position="102"/>
    </location>
</feature>
<feature type="transmembrane region" description="Helical" evidence="1">
    <location>
        <begin position="324"/>
        <end position="342"/>
    </location>
</feature>
<keyword evidence="1" id="KW-1133">Transmembrane helix</keyword>
<dbReference type="AlphaFoldDB" id="A0A7M1AYL6"/>
<dbReference type="KEGG" id="smax:FJR03_06890"/>
<dbReference type="Pfam" id="PF05940">
    <property type="entry name" value="NnrS"/>
    <property type="match status" value="1"/>
</dbReference>
<keyword evidence="3" id="KW-1185">Reference proteome</keyword>
<name>A0A7M1AYL6_9BACT</name>
<feature type="transmembrane region" description="Helical" evidence="1">
    <location>
        <begin position="216"/>
        <end position="249"/>
    </location>
</feature>
<feature type="transmembrane region" description="Helical" evidence="1">
    <location>
        <begin position="142"/>
        <end position="161"/>
    </location>
</feature>
<gene>
    <name evidence="2" type="ORF">FJR03_06890</name>
</gene>
<feature type="transmembrane region" description="Helical" evidence="1">
    <location>
        <begin position="173"/>
        <end position="195"/>
    </location>
</feature>
<organism evidence="2 3">
    <name type="scientific">Sulfurimonas marina</name>
    <dbReference type="NCBI Taxonomy" id="2590551"/>
    <lineage>
        <taxon>Bacteria</taxon>
        <taxon>Pseudomonadati</taxon>
        <taxon>Campylobacterota</taxon>
        <taxon>Epsilonproteobacteria</taxon>
        <taxon>Campylobacterales</taxon>
        <taxon>Sulfurimonadaceae</taxon>
        <taxon>Sulfurimonas</taxon>
    </lineage>
</organism>
<evidence type="ECO:0000313" key="3">
    <source>
        <dbReference type="Proteomes" id="UP000593910"/>
    </source>
</evidence>
<protein>
    <submittedName>
        <fullName evidence="2">NnrS family protein</fullName>
    </submittedName>
</protein>
<feature type="transmembrane region" description="Helical" evidence="1">
    <location>
        <begin position="264"/>
        <end position="284"/>
    </location>
</feature>
<feature type="transmembrane region" description="Helical" evidence="1">
    <location>
        <begin position="349"/>
        <end position="368"/>
    </location>
</feature>
<keyword evidence="1" id="KW-0812">Transmembrane</keyword>
<dbReference type="EMBL" id="CP041165">
    <property type="protein sequence ID" value="QOP41482.1"/>
    <property type="molecule type" value="Genomic_DNA"/>
</dbReference>
<dbReference type="InterPro" id="IPR010266">
    <property type="entry name" value="NnrS"/>
</dbReference>
<proteinExistence type="predicted"/>
<feature type="transmembrane region" description="Helical" evidence="1">
    <location>
        <begin position="291"/>
        <end position="312"/>
    </location>
</feature>
<sequence>MIKENYFLSQPHQPFFLSGTVWAVISMLFFALMYHGVFTLNISPIFFHVYTMFFMIFTPFFIGFLFTTFPRFCQSSVIERKVYIRIFSFLQFGSILFIIGAFTNPILVNASILVIFFSDILVVIELQKIYNEGHTSRASSDTLWILIGFYMGLFTHALFLVDSNLSIFQYDLNIFNIAATIGFWNYLIFIAFTVAQRMVPFFSHVTVEKRRGFNTVVFSGLLLHTVFSITALQFPQMIIDVVLGIYIFVELRRWKFDTLQSPAILWILHLALYWVPIALIVSIISINFLSLHVMAIGFLTTILIGFGTRVTLGHSGQAPHADRYVTNLFYFVQVIVVLRAAYSLFIDKLWLFDAAATAWMILYILWIGRYGSVLLNGKKIGSS</sequence>
<evidence type="ECO:0000313" key="2">
    <source>
        <dbReference type="EMBL" id="QOP41482.1"/>
    </source>
</evidence>
<feature type="transmembrane region" description="Helical" evidence="1">
    <location>
        <begin position="47"/>
        <end position="70"/>
    </location>
</feature>
<accession>A0A7M1AYL6</accession>